<feature type="compositionally biased region" description="Acidic residues" evidence="1">
    <location>
        <begin position="576"/>
        <end position="585"/>
    </location>
</feature>
<feature type="compositionally biased region" description="Low complexity" evidence="1">
    <location>
        <begin position="550"/>
        <end position="559"/>
    </location>
</feature>
<organism evidence="3 4">
    <name type="scientific">Niveomyces insectorum RCEF 264</name>
    <dbReference type="NCBI Taxonomy" id="1081102"/>
    <lineage>
        <taxon>Eukaryota</taxon>
        <taxon>Fungi</taxon>
        <taxon>Dikarya</taxon>
        <taxon>Ascomycota</taxon>
        <taxon>Pezizomycotina</taxon>
        <taxon>Sordariomycetes</taxon>
        <taxon>Hypocreomycetidae</taxon>
        <taxon>Hypocreales</taxon>
        <taxon>Cordycipitaceae</taxon>
        <taxon>Niveomyces</taxon>
    </lineage>
</organism>
<dbReference type="OrthoDB" id="4200124at2759"/>
<gene>
    <name evidence="3" type="ORF">SPI_00613</name>
</gene>
<evidence type="ECO:0000313" key="4">
    <source>
        <dbReference type="Proteomes" id="UP000076874"/>
    </source>
</evidence>
<dbReference type="Pfam" id="PF12937">
    <property type="entry name" value="F-box-like"/>
    <property type="match status" value="1"/>
</dbReference>
<feature type="compositionally biased region" description="Basic and acidic residues" evidence="1">
    <location>
        <begin position="530"/>
        <end position="540"/>
    </location>
</feature>
<dbReference type="Gene3D" id="1.20.1280.50">
    <property type="match status" value="1"/>
</dbReference>
<proteinExistence type="predicted"/>
<feature type="domain" description="F-box" evidence="2">
    <location>
        <begin position="24"/>
        <end position="69"/>
    </location>
</feature>
<dbReference type="InterPro" id="IPR036047">
    <property type="entry name" value="F-box-like_dom_sf"/>
</dbReference>
<sequence>MAAVLDGSAGAALVIPPALATRSRPTFLDLPDETQTEIFSYCRVADLICLSLVSHRFRELAAEQLYHTLDVVFSEEDELRPPDAMRDLPLCLDTLTTSDYDYAKHLREFSFDTENTGIRGENAYKTFHHGLSAGKFLDTLVLLALRKAKRLETLVWNVRIEISRPLYKVLHQIDTLVNVELRLQSGPSLYEGPPALPLASNTPTVSSLSSSSSAATPFENMLSVPPFSQSTVAMQPTGSGFFGTPAPPPVYYAANGSGVSPALSLPKPAVRRVPRRPVTARDPPTISGFKNLKSLGVLDIDSLDVITEIKTCVRNSASTLTELRLSFSENLASKSRKPPAESDTESEPDDDDDFQPFPLATEQFALGMDGSSGPNKAFRAQEEKKNQESALGRIFDLEPYAIKGSKRSAGSAAATATAAATSAAAKTAGADDKDGAVADEAKADYATKLATDFVNSVRTVTSSLLQINGSGGHTSDEQKEALRLIAAAAKKYVDYEEKQADGAANSETKPVPLAGFAPSGSGEGDGDGDNATHLDPHNDEPVEDDDKSLSLESSSLFKDTQVSSKKLKDIDRDVCPEDIDIEEPEGQLVLDPHGGSFDKDTENQTDFVPALVVSSVSDNPGQADEHTASSPDTSKQDDNDVNEQTQKQSHFSEKNKQQDSLQSQDITAATTMATEPTAASQLPLFEVPSTRMAKLASNLAAQKANYQVLLDRLSMVESLSRRMSEKVEGISGAGGNALDVYRIAEVEKQVSAFRTDVGNIYQEVRSVEAEINDIEKQIGGLVAASHAAGGTASTIAATSAAATATTATATAAATATTTNAGRPENNRRLISDYVRSTRGLALETLAVHLIPVKASVLSKAIDLRALKTITLLNVGPQAPVWTLLAKENKLSPLPLRTIFTDNVSNAFLHFVAQLDEVRNLYMLERDSVYRPESFASKTTATIDHIRRLVLRKHAPHLRRLMIQNQDNNSWDMDEATVDLLSKRAPNLGELSVSMNMQSIHAFLQCIYGYTSLVALHVIHLRNDDTCVWVMRETKRFLIDMLSHHPHLKLEYLAIDSNNGTVERIVRVDARKEREKRQERRRARMAKAKGKTKATTSPAGIGINTGTGGIVSGNGWPEISSLPSSNIWNTNSSSYVGNMAAGFLSNSGGMHHYGSDDNRKEEDDEDDEEDSDASGNNHVHARRKQLKVKMMRMSDVWDVAIFRKEIMTGIL</sequence>
<name>A0A168A945_9HYPO</name>
<evidence type="ECO:0000313" key="3">
    <source>
        <dbReference type="EMBL" id="OAA68418.1"/>
    </source>
</evidence>
<feature type="region of interest" description="Disordered" evidence="1">
    <location>
        <begin position="1072"/>
        <end position="1105"/>
    </location>
</feature>
<evidence type="ECO:0000256" key="1">
    <source>
        <dbReference type="SAM" id="MobiDB-lite"/>
    </source>
</evidence>
<dbReference type="EMBL" id="AZHD01000001">
    <property type="protein sequence ID" value="OAA68418.1"/>
    <property type="molecule type" value="Genomic_DNA"/>
</dbReference>
<feature type="compositionally biased region" description="Basic residues" evidence="1">
    <location>
        <begin position="1078"/>
        <end position="1091"/>
    </location>
</feature>
<protein>
    <submittedName>
        <fullName evidence="3">F-box domain, Skp2-like protein</fullName>
    </submittedName>
</protein>
<feature type="region of interest" description="Disordered" evidence="1">
    <location>
        <begin position="616"/>
        <end position="663"/>
    </location>
</feature>
<feature type="region of interest" description="Disordered" evidence="1">
    <location>
        <begin position="496"/>
        <end position="602"/>
    </location>
</feature>
<feature type="region of interest" description="Disordered" evidence="1">
    <location>
        <begin position="1149"/>
        <end position="1182"/>
    </location>
</feature>
<feature type="compositionally biased region" description="Acidic residues" evidence="1">
    <location>
        <begin position="1161"/>
        <end position="1171"/>
    </location>
</feature>
<dbReference type="Proteomes" id="UP000076874">
    <property type="component" value="Unassembled WGS sequence"/>
</dbReference>
<dbReference type="CDD" id="cd09917">
    <property type="entry name" value="F-box_SF"/>
    <property type="match status" value="1"/>
</dbReference>
<feature type="compositionally biased region" description="Low complexity" evidence="1">
    <location>
        <begin position="1092"/>
        <end position="1101"/>
    </location>
</feature>
<feature type="compositionally biased region" description="Acidic residues" evidence="1">
    <location>
        <begin position="342"/>
        <end position="354"/>
    </location>
</feature>
<dbReference type="SUPFAM" id="SSF81383">
    <property type="entry name" value="F-box domain"/>
    <property type="match status" value="1"/>
</dbReference>
<feature type="region of interest" description="Disordered" evidence="1">
    <location>
        <begin position="331"/>
        <end position="389"/>
    </location>
</feature>
<keyword evidence="4" id="KW-1185">Reference proteome</keyword>
<dbReference type="InterPro" id="IPR001810">
    <property type="entry name" value="F-box_dom"/>
</dbReference>
<accession>A0A168A945</accession>
<dbReference type="PROSITE" id="PS50181">
    <property type="entry name" value="FBOX"/>
    <property type="match status" value="1"/>
</dbReference>
<reference evidence="3 4" key="1">
    <citation type="journal article" date="2016" name="Genome Biol. Evol.">
        <title>Divergent and convergent evolution of fungal pathogenicity.</title>
        <authorList>
            <person name="Shang Y."/>
            <person name="Xiao G."/>
            <person name="Zheng P."/>
            <person name="Cen K."/>
            <person name="Zhan S."/>
            <person name="Wang C."/>
        </authorList>
    </citation>
    <scope>NUCLEOTIDE SEQUENCE [LARGE SCALE GENOMIC DNA]</scope>
    <source>
        <strain evidence="3 4">RCEF 264</strain>
    </source>
</reference>
<comment type="caution">
    <text evidence="3">The sequence shown here is derived from an EMBL/GenBank/DDBJ whole genome shotgun (WGS) entry which is preliminary data.</text>
</comment>
<feature type="compositionally biased region" description="Basic and acidic residues" evidence="1">
    <location>
        <begin position="566"/>
        <end position="575"/>
    </location>
</feature>
<dbReference type="STRING" id="1081102.A0A168A945"/>
<dbReference type="AlphaFoldDB" id="A0A168A945"/>
<evidence type="ECO:0000259" key="2">
    <source>
        <dbReference type="PROSITE" id="PS50181"/>
    </source>
</evidence>